<keyword evidence="8" id="KW-0764">Sulfate transport</keyword>
<evidence type="ECO:0000256" key="2">
    <source>
        <dbReference type="ARBA" id="ARBA00022448"/>
    </source>
</evidence>
<dbReference type="EMBL" id="QEHR01000004">
    <property type="protein sequence ID" value="PVW15085.1"/>
    <property type="molecule type" value="Genomic_DNA"/>
</dbReference>
<comment type="caution">
    <text evidence="11">The sequence shown here is derived from an EMBL/GenBank/DDBJ whole genome shotgun (WGS) entry which is preliminary data.</text>
</comment>
<dbReference type="Pfam" id="PF07264">
    <property type="entry name" value="EI24"/>
    <property type="match status" value="1"/>
</dbReference>
<dbReference type="GO" id="GO:0005886">
    <property type="term" value="C:plasma membrane"/>
    <property type="evidence" value="ECO:0007669"/>
    <property type="project" value="TreeGrafter"/>
</dbReference>
<keyword evidence="3" id="KW-1003">Cell membrane</keyword>
<evidence type="ECO:0000256" key="10">
    <source>
        <dbReference type="SAM" id="Phobius"/>
    </source>
</evidence>
<evidence type="ECO:0000256" key="1">
    <source>
        <dbReference type="ARBA" id="ARBA00004141"/>
    </source>
</evidence>
<name>A0A2U0I1W1_9FLAO</name>
<organism evidence="11 12">
    <name type="scientific">Marixanthomonas spongiae</name>
    <dbReference type="NCBI Taxonomy" id="2174845"/>
    <lineage>
        <taxon>Bacteria</taxon>
        <taxon>Pseudomonadati</taxon>
        <taxon>Bacteroidota</taxon>
        <taxon>Flavobacteriia</taxon>
        <taxon>Flavobacteriales</taxon>
        <taxon>Flavobacteriaceae</taxon>
        <taxon>Marixanthomonas</taxon>
    </lineage>
</organism>
<evidence type="ECO:0000256" key="3">
    <source>
        <dbReference type="ARBA" id="ARBA00022475"/>
    </source>
</evidence>
<keyword evidence="6 10" id="KW-0812">Transmembrane</keyword>
<sequence>MLKNILSAIQAYFKTFQLISKLKLWKYFGVPILISLLTATVIGFLAWGLSDNIGAFISKIWFWEWGAETFRTISDVLGALIIIAIGLILYKHIIMALSAPFMSPVSEKIEHHLIGESHTHRNTSNTAQLWRGIRINVRNLLLELLFTIPILLLSLIPIVNIFTSVLLFLVQSYYAGFGNMDYTLERHFSYRESISFVKKNRGIAIGNGIVFMAMLLIPVIGIILVLPLSVTAASTETVRLLKENNLTEKTKIT</sequence>
<dbReference type="PANTHER" id="PTHR37468:SF1">
    <property type="entry name" value="SULFATE TRANSPORTER CYSZ"/>
    <property type="match status" value="1"/>
</dbReference>
<reference evidence="11 12" key="1">
    <citation type="submission" date="2018-04" db="EMBL/GenBank/DDBJ databases">
        <title>Marixanthomonas spongiae HN-E44 sp. nov., isolated from a marine sponge.</title>
        <authorList>
            <person name="Luo L."/>
            <person name="Zhuang L."/>
        </authorList>
    </citation>
    <scope>NUCLEOTIDE SEQUENCE [LARGE SCALE GENOMIC DNA]</scope>
    <source>
        <strain evidence="11 12">HN-E44</strain>
    </source>
</reference>
<feature type="transmembrane region" description="Helical" evidence="10">
    <location>
        <begin position="140"/>
        <end position="159"/>
    </location>
</feature>
<dbReference type="InterPro" id="IPR050480">
    <property type="entry name" value="CysZ-like"/>
</dbReference>
<evidence type="ECO:0000256" key="6">
    <source>
        <dbReference type="ARBA" id="ARBA00022692"/>
    </source>
</evidence>
<dbReference type="GO" id="GO:0009675">
    <property type="term" value="F:high-affinity sulfate:proton symporter activity"/>
    <property type="evidence" value="ECO:0007669"/>
    <property type="project" value="TreeGrafter"/>
</dbReference>
<dbReference type="OrthoDB" id="9787566at2"/>
<keyword evidence="7 10" id="KW-1133">Transmembrane helix</keyword>
<protein>
    <submittedName>
        <fullName evidence="11">Coproporphyrinogen III oxidase</fullName>
    </submittedName>
</protein>
<accession>A0A2U0I1W1</accession>
<keyword evidence="12" id="KW-1185">Reference proteome</keyword>
<evidence type="ECO:0000313" key="12">
    <source>
        <dbReference type="Proteomes" id="UP000245962"/>
    </source>
</evidence>
<dbReference type="GO" id="GO:0000103">
    <property type="term" value="P:sulfate assimilation"/>
    <property type="evidence" value="ECO:0007669"/>
    <property type="project" value="TreeGrafter"/>
</dbReference>
<evidence type="ECO:0000256" key="9">
    <source>
        <dbReference type="ARBA" id="ARBA00023136"/>
    </source>
</evidence>
<feature type="transmembrane region" description="Helical" evidence="10">
    <location>
        <begin position="69"/>
        <end position="90"/>
    </location>
</feature>
<evidence type="ECO:0000256" key="4">
    <source>
        <dbReference type="ARBA" id="ARBA00022519"/>
    </source>
</evidence>
<dbReference type="InterPro" id="IPR059112">
    <property type="entry name" value="CysZ/EI24"/>
</dbReference>
<feature type="transmembrane region" description="Helical" evidence="10">
    <location>
        <begin position="24"/>
        <end position="49"/>
    </location>
</feature>
<keyword evidence="4" id="KW-0997">Cell inner membrane</keyword>
<evidence type="ECO:0000256" key="5">
    <source>
        <dbReference type="ARBA" id="ARBA00022605"/>
    </source>
</evidence>
<dbReference type="GO" id="GO:0019344">
    <property type="term" value="P:cysteine biosynthetic process"/>
    <property type="evidence" value="ECO:0007669"/>
    <property type="project" value="TreeGrafter"/>
</dbReference>
<keyword evidence="9 10" id="KW-0472">Membrane</keyword>
<comment type="subcellular location">
    <subcellularLocation>
        <location evidence="1">Membrane</location>
        <topology evidence="1">Multi-pass membrane protein</topology>
    </subcellularLocation>
</comment>
<keyword evidence="5" id="KW-0028">Amino-acid biosynthesis</keyword>
<keyword evidence="2" id="KW-0813">Transport</keyword>
<dbReference type="PANTHER" id="PTHR37468">
    <property type="entry name" value="SULFATE TRANSPORTER CYSZ"/>
    <property type="match status" value="1"/>
</dbReference>
<proteinExistence type="predicted"/>
<dbReference type="AlphaFoldDB" id="A0A2U0I1W1"/>
<dbReference type="RefSeq" id="WP_116694260.1">
    <property type="nucleotide sequence ID" value="NZ_QEHR01000004.1"/>
</dbReference>
<evidence type="ECO:0000256" key="8">
    <source>
        <dbReference type="ARBA" id="ARBA00023032"/>
    </source>
</evidence>
<evidence type="ECO:0000313" key="11">
    <source>
        <dbReference type="EMBL" id="PVW15085.1"/>
    </source>
</evidence>
<dbReference type="Proteomes" id="UP000245962">
    <property type="component" value="Unassembled WGS sequence"/>
</dbReference>
<feature type="transmembrane region" description="Helical" evidence="10">
    <location>
        <begin position="205"/>
        <end position="230"/>
    </location>
</feature>
<evidence type="ECO:0000256" key="7">
    <source>
        <dbReference type="ARBA" id="ARBA00022989"/>
    </source>
</evidence>
<gene>
    <name evidence="11" type="ORF">DDV96_06670</name>
</gene>